<organism evidence="1 2">
    <name type="scientific">Apiotrichum porosum</name>
    <dbReference type="NCBI Taxonomy" id="105984"/>
    <lineage>
        <taxon>Eukaryota</taxon>
        <taxon>Fungi</taxon>
        <taxon>Dikarya</taxon>
        <taxon>Basidiomycota</taxon>
        <taxon>Agaricomycotina</taxon>
        <taxon>Tremellomycetes</taxon>
        <taxon>Trichosporonales</taxon>
        <taxon>Trichosporonaceae</taxon>
        <taxon>Apiotrichum</taxon>
    </lineage>
</organism>
<dbReference type="PANTHER" id="PTHR18901:SF38">
    <property type="entry name" value="PSEUDOURIDINE-5'-PHOSPHATASE"/>
    <property type="match status" value="1"/>
</dbReference>
<proteinExistence type="predicted"/>
<sequence length="276" mass="30355">MSTQRGKIEYVVFDMDGLLSELRGAAERLTLQCEKRMTDCGTDNSDTERIYTDVTNQILGRYGLTMTWEIKAGLMGKVQRESCEYLYSHFPGLEDKLSIDDYLAERVVMQDAAFRAVPPMRGAVALVQGLHAAGIPIALATGSTKFNYDLKTGHLPELFDKFHPDCIITGDSPLIAPGRGKPKPDIFLAAARSLGQDVGDAENCTTAQKEQRARGLVFEDAKLGVMAGVAADMNVVWVPEAELVALNPGENYGAKQTLEHLEEWNSTEWGLPPIQF</sequence>
<evidence type="ECO:0000313" key="2">
    <source>
        <dbReference type="Proteomes" id="UP000279236"/>
    </source>
</evidence>
<dbReference type="GO" id="GO:0016791">
    <property type="term" value="F:phosphatase activity"/>
    <property type="evidence" value="ECO:0007669"/>
    <property type="project" value="TreeGrafter"/>
</dbReference>
<comment type="caution">
    <text evidence="1">The sequence shown here is derived from an EMBL/GenBank/DDBJ whole genome shotgun (WGS) entry which is preliminary data.</text>
</comment>
<dbReference type="InterPro" id="IPR023214">
    <property type="entry name" value="HAD_sf"/>
</dbReference>
<protein>
    <recommendedName>
        <fullName evidence="3">Pseudouridine-5'-phosphatase</fullName>
    </recommendedName>
</protein>
<dbReference type="EMBL" id="RSCE01000009">
    <property type="protein sequence ID" value="RSH79841.1"/>
    <property type="molecule type" value="Genomic_DNA"/>
</dbReference>
<dbReference type="Pfam" id="PF00702">
    <property type="entry name" value="Hydrolase"/>
    <property type="match status" value="1"/>
</dbReference>
<dbReference type="RefSeq" id="XP_028474950.1">
    <property type="nucleotide sequence ID" value="XM_028624782.1"/>
</dbReference>
<dbReference type="InterPro" id="IPR036412">
    <property type="entry name" value="HAD-like_sf"/>
</dbReference>
<evidence type="ECO:0008006" key="3">
    <source>
        <dbReference type="Google" id="ProtNLM"/>
    </source>
</evidence>
<gene>
    <name evidence="1" type="ORF">EHS24_009501</name>
</gene>
<dbReference type="Gene3D" id="1.10.150.240">
    <property type="entry name" value="Putative phosphatase, domain 2"/>
    <property type="match status" value="1"/>
</dbReference>
<reference evidence="1 2" key="1">
    <citation type="submission" date="2018-11" db="EMBL/GenBank/DDBJ databases">
        <title>Genome sequence of Apiotrichum porosum DSM 27194.</title>
        <authorList>
            <person name="Aliyu H."/>
            <person name="Gorte O."/>
            <person name="Ochsenreither K."/>
        </authorList>
    </citation>
    <scope>NUCLEOTIDE SEQUENCE [LARGE SCALE GENOMIC DNA]</scope>
    <source>
        <strain evidence="1 2">DSM 27194</strain>
    </source>
</reference>
<dbReference type="FunFam" id="1.10.150.240:FF:000001">
    <property type="entry name" value="Haloacid dehalogenase-like hydrolase domain"/>
    <property type="match status" value="1"/>
</dbReference>
<dbReference type="SFLD" id="SFLDS00003">
    <property type="entry name" value="Haloacid_Dehalogenase"/>
    <property type="match status" value="1"/>
</dbReference>
<dbReference type="Proteomes" id="UP000279236">
    <property type="component" value="Unassembled WGS sequence"/>
</dbReference>
<accession>A0A427XLR1</accession>
<dbReference type="GeneID" id="39594044"/>
<dbReference type="SUPFAM" id="SSF56784">
    <property type="entry name" value="HAD-like"/>
    <property type="match status" value="1"/>
</dbReference>
<dbReference type="OrthoDB" id="40579at2759"/>
<keyword evidence="2" id="KW-1185">Reference proteome</keyword>
<dbReference type="AlphaFoldDB" id="A0A427XLR1"/>
<dbReference type="STRING" id="105984.A0A427XLR1"/>
<dbReference type="Gene3D" id="3.40.50.1000">
    <property type="entry name" value="HAD superfamily/HAD-like"/>
    <property type="match status" value="1"/>
</dbReference>
<dbReference type="SFLD" id="SFLDG01129">
    <property type="entry name" value="C1.5:_HAD__Beta-PGM__Phosphata"/>
    <property type="match status" value="1"/>
</dbReference>
<evidence type="ECO:0000313" key="1">
    <source>
        <dbReference type="EMBL" id="RSH79841.1"/>
    </source>
</evidence>
<dbReference type="InterPro" id="IPR023198">
    <property type="entry name" value="PGP-like_dom2"/>
</dbReference>
<dbReference type="PANTHER" id="PTHR18901">
    <property type="entry name" value="2-DEOXYGLUCOSE-6-PHOSPHATE PHOSPHATASE 2"/>
    <property type="match status" value="1"/>
</dbReference>
<name>A0A427XLR1_9TREE</name>